<proteinExistence type="predicted"/>
<dbReference type="AlphaFoldDB" id="A0A0C4E865"/>
<sequence length="279" mass="30110">MTILLKVVLLRKLQSDRNLQQSATMSRRSDTMHRRPGSDISMPDAPSMEDADGYITASPLASNPHWSPQSIAPAVGQAVNEVDIDLLCYALAMMTIEDPERSGPQYELTVRMEIDQPEVEDTTTDKGPVANLDEVKSQQVASEGSSSRAGRAASDFTAEVLGGPSSSSQEAGVQVDAVQPQGKAKKNKKKKKSQPINKHMSACLDGFQQSHPDVFLTPATAHARAVAAGAGTASDRYRRVMREPVQAPTSKREPSPAPRRSTHDKVASYLVEPCFGSLI</sequence>
<evidence type="ECO:0000313" key="3">
    <source>
        <dbReference type="EnsemblFungi" id="MAPG_08755T0"/>
    </source>
</evidence>
<gene>
    <name evidence="2" type="ORF">MAPG_08755</name>
</gene>
<evidence type="ECO:0000256" key="1">
    <source>
        <dbReference type="SAM" id="MobiDB-lite"/>
    </source>
</evidence>
<dbReference type="EMBL" id="GL876973">
    <property type="protein sequence ID" value="KLU89786.1"/>
    <property type="molecule type" value="Genomic_DNA"/>
</dbReference>
<reference evidence="3" key="4">
    <citation type="journal article" date="2015" name="G3 (Bethesda)">
        <title>Genome sequences of three phytopathogenic species of the Magnaporthaceae family of fungi.</title>
        <authorList>
            <person name="Okagaki L.H."/>
            <person name="Nunes C.C."/>
            <person name="Sailsbery J."/>
            <person name="Clay B."/>
            <person name="Brown D."/>
            <person name="John T."/>
            <person name="Oh Y."/>
            <person name="Young N."/>
            <person name="Fitzgerald M."/>
            <person name="Haas B.J."/>
            <person name="Zeng Q."/>
            <person name="Young S."/>
            <person name="Adiconis X."/>
            <person name="Fan L."/>
            <person name="Levin J.Z."/>
            <person name="Mitchell T.K."/>
            <person name="Okubara P.A."/>
            <person name="Farman M.L."/>
            <person name="Kohn L.M."/>
            <person name="Birren B."/>
            <person name="Ma L.-J."/>
            <person name="Dean R.A."/>
        </authorList>
    </citation>
    <scope>NUCLEOTIDE SEQUENCE</scope>
    <source>
        <strain evidence="3">ATCC 64411 / 73-15</strain>
    </source>
</reference>
<name>A0A0C4E865_MAGP6</name>
<organism evidence="3 4">
    <name type="scientific">Magnaporthiopsis poae (strain ATCC 64411 / 73-15)</name>
    <name type="common">Kentucky bluegrass fungus</name>
    <name type="synonym">Magnaporthe poae</name>
    <dbReference type="NCBI Taxonomy" id="644358"/>
    <lineage>
        <taxon>Eukaryota</taxon>
        <taxon>Fungi</taxon>
        <taxon>Dikarya</taxon>
        <taxon>Ascomycota</taxon>
        <taxon>Pezizomycotina</taxon>
        <taxon>Sordariomycetes</taxon>
        <taxon>Sordariomycetidae</taxon>
        <taxon>Magnaporthales</taxon>
        <taxon>Magnaporthaceae</taxon>
        <taxon>Magnaporthiopsis</taxon>
    </lineage>
</organism>
<feature type="region of interest" description="Disordered" evidence="1">
    <location>
        <begin position="229"/>
        <end position="265"/>
    </location>
</feature>
<reference evidence="2" key="3">
    <citation type="submission" date="2011-03" db="EMBL/GenBank/DDBJ databases">
        <title>Annotation of Magnaporthe poae ATCC 64411.</title>
        <authorList>
            <person name="Ma L.-J."/>
            <person name="Dead R."/>
            <person name="Young S.K."/>
            <person name="Zeng Q."/>
            <person name="Gargeya S."/>
            <person name="Fitzgerald M."/>
            <person name="Haas B."/>
            <person name="Abouelleil A."/>
            <person name="Alvarado L."/>
            <person name="Arachchi H.M."/>
            <person name="Berlin A."/>
            <person name="Brown A."/>
            <person name="Chapman S.B."/>
            <person name="Chen Z."/>
            <person name="Dunbar C."/>
            <person name="Freedman E."/>
            <person name="Gearin G."/>
            <person name="Gellesch M."/>
            <person name="Goldberg J."/>
            <person name="Griggs A."/>
            <person name="Gujja S."/>
            <person name="Heiman D."/>
            <person name="Howarth C."/>
            <person name="Larson L."/>
            <person name="Lui A."/>
            <person name="MacDonald P.J.P."/>
            <person name="Mehta T."/>
            <person name="Montmayeur A."/>
            <person name="Murphy C."/>
            <person name="Neiman D."/>
            <person name="Pearson M."/>
            <person name="Priest M."/>
            <person name="Roberts A."/>
            <person name="Saif S."/>
            <person name="Shea T."/>
            <person name="Shenoy N."/>
            <person name="Sisk P."/>
            <person name="Stolte C."/>
            <person name="Sykes S."/>
            <person name="Yandava C."/>
            <person name="Wortman J."/>
            <person name="Nusbaum C."/>
            <person name="Birren B."/>
        </authorList>
    </citation>
    <scope>NUCLEOTIDE SEQUENCE</scope>
    <source>
        <strain evidence="2">ATCC 64411</strain>
    </source>
</reference>
<feature type="region of interest" description="Disordered" evidence="1">
    <location>
        <begin position="159"/>
        <end position="196"/>
    </location>
</feature>
<dbReference type="VEuPathDB" id="FungiDB:MAPG_08755"/>
<feature type="region of interest" description="Disordered" evidence="1">
    <location>
        <begin position="18"/>
        <end position="45"/>
    </location>
</feature>
<keyword evidence="4" id="KW-1185">Reference proteome</keyword>
<dbReference type="EMBL" id="ADBL01002129">
    <property type="status" value="NOT_ANNOTATED_CDS"/>
    <property type="molecule type" value="Genomic_DNA"/>
</dbReference>
<evidence type="ECO:0000313" key="4">
    <source>
        <dbReference type="Proteomes" id="UP000011715"/>
    </source>
</evidence>
<feature type="compositionally biased region" description="Basic residues" evidence="1">
    <location>
        <begin position="183"/>
        <end position="193"/>
    </location>
</feature>
<reference evidence="2" key="1">
    <citation type="submission" date="2010-05" db="EMBL/GenBank/DDBJ databases">
        <title>The Genome Sequence of Magnaporthe poae strain ATCC 64411.</title>
        <authorList>
            <consortium name="The Broad Institute Genome Sequencing Platform"/>
            <consortium name="Broad Institute Genome Sequencing Center for Infectious Disease"/>
            <person name="Ma L.-J."/>
            <person name="Dead R."/>
            <person name="Young S."/>
            <person name="Zeng Q."/>
            <person name="Koehrsen M."/>
            <person name="Alvarado L."/>
            <person name="Berlin A."/>
            <person name="Chapman S.B."/>
            <person name="Chen Z."/>
            <person name="Freedman E."/>
            <person name="Gellesch M."/>
            <person name="Goldberg J."/>
            <person name="Griggs A."/>
            <person name="Gujja S."/>
            <person name="Heilman E.R."/>
            <person name="Heiman D."/>
            <person name="Hepburn T."/>
            <person name="Howarth C."/>
            <person name="Jen D."/>
            <person name="Larson L."/>
            <person name="Mehta T."/>
            <person name="Neiman D."/>
            <person name="Pearson M."/>
            <person name="Roberts A."/>
            <person name="Saif S."/>
            <person name="Shea T."/>
            <person name="Shenoy N."/>
            <person name="Sisk P."/>
            <person name="Stolte C."/>
            <person name="Sykes S."/>
            <person name="Walk T."/>
            <person name="White J."/>
            <person name="Yandava C."/>
            <person name="Haas B."/>
            <person name="Nusbaum C."/>
            <person name="Birren B."/>
        </authorList>
    </citation>
    <scope>NUCLEOTIDE SEQUENCE</scope>
    <source>
        <strain evidence="2">ATCC 64411</strain>
    </source>
</reference>
<reference evidence="4" key="2">
    <citation type="submission" date="2010-05" db="EMBL/GenBank/DDBJ databases">
        <title>The genome sequence of Magnaporthe poae strain ATCC 64411.</title>
        <authorList>
            <person name="Ma L.-J."/>
            <person name="Dead R."/>
            <person name="Young S."/>
            <person name="Zeng Q."/>
            <person name="Koehrsen M."/>
            <person name="Alvarado L."/>
            <person name="Berlin A."/>
            <person name="Chapman S.B."/>
            <person name="Chen Z."/>
            <person name="Freedman E."/>
            <person name="Gellesch M."/>
            <person name="Goldberg J."/>
            <person name="Griggs A."/>
            <person name="Gujja S."/>
            <person name="Heilman E.R."/>
            <person name="Heiman D."/>
            <person name="Hepburn T."/>
            <person name="Howarth C."/>
            <person name="Jen D."/>
            <person name="Larson L."/>
            <person name="Mehta T."/>
            <person name="Neiman D."/>
            <person name="Pearson M."/>
            <person name="Roberts A."/>
            <person name="Saif S."/>
            <person name="Shea T."/>
            <person name="Shenoy N."/>
            <person name="Sisk P."/>
            <person name="Stolte C."/>
            <person name="Sykes S."/>
            <person name="Walk T."/>
            <person name="White J."/>
            <person name="Yandava C."/>
            <person name="Haas B."/>
            <person name="Nusbaum C."/>
            <person name="Birren B."/>
        </authorList>
    </citation>
    <scope>NUCLEOTIDE SEQUENCE [LARGE SCALE GENOMIC DNA]</scope>
    <source>
        <strain evidence="4">ATCC 64411 / 73-15</strain>
    </source>
</reference>
<evidence type="ECO:0000313" key="2">
    <source>
        <dbReference type="EMBL" id="KLU89786.1"/>
    </source>
</evidence>
<reference evidence="3" key="5">
    <citation type="submission" date="2015-06" db="UniProtKB">
        <authorList>
            <consortium name="EnsemblFungi"/>
        </authorList>
    </citation>
    <scope>IDENTIFICATION</scope>
    <source>
        <strain evidence="3">ATCC 64411</strain>
    </source>
</reference>
<accession>A0A0C4E865</accession>
<feature type="compositionally biased region" description="Basic and acidic residues" evidence="1">
    <location>
        <begin position="27"/>
        <end position="37"/>
    </location>
</feature>
<dbReference type="Proteomes" id="UP000011715">
    <property type="component" value="Unassembled WGS sequence"/>
</dbReference>
<protein>
    <submittedName>
        <fullName evidence="2 3">Uncharacterized protein</fullName>
    </submittedName>
</protein>
<dbReference type="EnsemblFungi" id="MAPG_08755T0">
    <property type="protein sequence ID" value="MAPG_08755T0"/>
    <property type="gene ID" value="MAPG_08755"/>
</dbReference>